<dbReference type="InterPro" id="IPR017441">
    <property type="entry name" value="Protein_kinase_ATP_BS"/>
</dbReference>
<keyword evidence="5 6" id="KW-0067">ATP-binding</keyword>
<keyword evidence="3 6" id="KW-0547">Nucleotide-binding</keyword>
<gene>
    <name evidence="10" type="ORF">OKIOD_LOCUS16392</name>
</gene>
<sequence>MENIPQDNYTLVEPDEVRIYEPIGSGSFGSVFRGEFKNMEIAVKKLPSKEKEASILAMLNHPNIIEFYGACEQPGNYSILIEFARYGSLYSFLQTKEAAKLDFEQMIRWALDIARGVNYLHNEAPCKVIHRDLKSKNVVIVGDDYTLKLCDFGASRYLTQTATMTMVGTFPWMAPELIQGKKSNDLCDVYSFGVLLWEMLTREVPFKGMEGFQVAWMVVEKRQRPVLPDKAPEEIKQLINTCWAHDPKDRKDFRAIILDLEKMELDQELMDETNSFMGNKEDWEEEYEDLVESMRTEQHSSIKEREEELEKKEKKMKEWEDAQREASKNHGLINIGQIEETSFNRKFKFSGKGEGAAESIRGMLEAVSGRNLSNQNLKALTRGSSGSSLVALDDKYSSNTSLSSNSSTPGTVQPGLGYRHKRSVGTPPADKYPFSPLLSKHMVQYSPKKLSCPKIEGEAEFGGSTRKTSLGILGNTQTGENQAVMLPKEIEEILQAQSMGNGKPFCKFSRQTSTSNETISYNEARAIIKGPEGTEPRVIENASGDYSKSQSHDNLTLLGKDAAVSRGLNMLTNMSPCSSTANMTQFNTVSCNSPEIFQPGYSPNEERLQQKVGLLQQQVRLLEQELKNILNKPKRGVRVQVNCGPITRDKGSQTDFFISPTESYRSSTIGGSPPDSFKSNISNGSFGSGRSTICPSGDLSDHDVILERHSIASIQSEDDPNQGSCETSSMSTSASTSIPTTPSSSQPDEILPSPSGYESGGDSEYSQRISHKRRTNCRPGHDGTGYSDIRLMSDDSDSEAVSRVHQRHSCDNPVGYRKPAHESRLEMIRRTSLEERRPLSSRITPPSTVSPRFQRKVNKISSSSGRSSSSLHLDVDDTRLRKSSSGNSLNSSQPPQLTSLGRIRPESADKARRNISAPQLQLIEDRAHLTKNQPHHQPMLDLNETKNISLNQKFVSSAEIGNVGHRGISRLPSDPSNRPKSGMSGRHSLDHYSNLPTSPRSAGPMSNSENKFTFGLSPRPKPKIEHCRQATSFDTASQYSSDQDDVRSECSDSPYYHVSSYHVPSQQRRKHSRPHDQAAPNFEALHNSSILLKGPGRTSIQTRHGAPETQPVSRSRPGSNLRLDISKTIKKFQQQ</sequence>
<dbReference type="PANTHER" id="PTHR44329">
    <property type="entry name" value="SERINE/THREONINE-PROTEIN KINASE TNNI3K-RELATED"/>
    <property type="match status" value="1"/>
</dbReference>
<dbReference type="InterPro" id="IPR008271">
    <property type="entry name" value="Ser/Thr_kinase_AS"/>
</dbReference>
<feature type="compositionally biased region" description="Low complexity" evidence="8">
    <location>
        <begin position="724"/>
        <end position="766"/>
    </location>
</feature>
<feature type="region of interest" description="Disordered" evidence="8">
    <location>
        <begin position="650"/>
        <end position="683"/>
    </location>
</feature>
<evidence type="ECO:0000256" key="1">
    <source>
        <dbReference type="ARBA" id="ARBA00022527"/>
    </source>
</evidence>
<name>A0ABN7TDK2_OIKDI</name>
<feature type="coiled-coil region" evidence="7">
    <location>
        <begin position="280"/>
        <end position="329"/>
    </location>
</feature>
<evidence type="ECO:0000256" key="5">
    <source>
        <dbReference type="ARBA" id="ARBA00022840"/>
    </source>
</evidence>
<feature type="region of interest" description="Disordered" evidence="8">
    <location>
        <begin position="712"/>
        <end position="902"/>
    </location>
</feature>
<feature type="compositionally biased region" description="Low complexity" evidence="8">
    <location>
        <begin position="883"/>
        <end position="892"/>
    </location>
</feature>
<evidence type="ECO:0000313" key="10">
    <source>
        <dbReference type="EMBL" id="CAG5113527.1"/>
    </source>
</evidence>
<feature type="compositionally biased region" description="Polar residues" evidence="8">
    <location>
        <begin position="653"/>
        <end position="670"/>
    </location>
</feature>
<feature type="compositionally biased region" description="Polar residues" evidence="8">
    <location>
        <begin position="841"/>
        <end position="851"/>
    </location>
</feature>
<evidence type="ECO:0000313" key="11">
    <source>
        <dbReference type="Proteomes" id="UP001158576"/>
    </source>
</evidence>
<feature type="region of interest" description="Disordered" evidence="8">
    <location>
        <begin position="397"/>
        <end position="429"/>
    </location>
</feature>
<feature type="binding site" evidence="6">
    <location>
        <position position="45"/>
    </location>
    <ligand>
        <name>ATP</name>
        <dbReference type="ChEBI" id="CHEBI:30616"/>
    </ligand>
</feature>
<feature type="compositionally biased region" description="Polar residues" evidence="8">
    <location>
        <begin position="1029"/>
        <end position="1041"/>
    </location>
</feature>
<feature type="coiled-coil region" evidence="7">
    <location>
        <begin position="605"/>
        <end position="632"/>
    </location>
</feature>
<dbReference type="InterPro" id="IPR051681">
    <property type="entry name" value="Ser/Thr_Kinases-Pseudokinases"/>
</dbReference>
<keyword evidence="1" id="KW-0723">Serine/threonine-protein kinase</keyword>
<keyword evidence="4" id="KW-0418">Kinase</keyword>
<dbReference type="InterPro" id="IPR001245">
    <property type="entry name" value="Ser-Thr/Tyr_kinase_cat_dom"/>
</dbReference>
<dbReference type="PROSITE" id="PS00108">
    <property type="entry name" value="PROTEIN_KINASE_ST"/>
    <property type="match status" value="1"/>
</dbReference>
<dbReference type="SMART" id="SM00220">
    <property type="entry name" value="S_TKc"/>
    <property type="match status" value="1"/>
</dbReference>
<feature type="compositionally biased region" description="Polar residues" evidence="8">
    <location>
        <begin position="994"/>
        <end position="1011"/>
    </location>
</feature>
<dbReference type="Proteomes" id="UP001158576">
    <property type="component" value="Chromosome 2"/>
</dbReference>
<dbReference type="SUPFAM" id="SSF56112">
    <property type="entry name" value="Protein kinase-like (PK-like)"/>
    <property type="match status" value="1"/>
</dbReference>
<evidence type="ECO:0000256" key="8">
    <source>
        <dbReference type="SAM" id="MobiDB-lite"/>
    </source>
</evidence>
<evidence type="ECO:0000259" key="9">
    <source>
        <dbReference type="SMART" id="SM00220"/>
    </source>
</evidence>
<evidence type="ECO:0000256" key="6">
    <source>
        <dbReference type="PROSITE-ProRule" id="PRU10141"/>
    </source>
</evidence>
<feature type="domain" description="Protein kinase" evidence="9">
    <location>
        <begin position="17"/>
        <end position="258"/>
    </location>
</feature>
<dbReference type="PROSITE" id="PS00107">
    <property type="entry name" value="PROTEIN_KINASE_ATP"/>
    <property type="match status" value="1"/>
</dbReference>
<feature type="compositionally biased region" description="Basic and acidic residues" evidence="8">
    <location>
        <begin position="819"/>
        <end position="838"/>
    </location>
</feature>
<dbReference type="EMBL" id="OU015567">
    <property type="protein sequence ID" value="CAG5113527.1"/>
    <property type="molecule type" value="Genomic_DNA"/>
</dbReference>
<keyword evidence="7" id="KW-0175">Coiled coil</keyword>
<feature type="compositionally biased region" description="Low complexity" evidence="8">
    <location>
        <begin position="397"/>
        <end position="408"/>
    </location>
</feature>
<dbReference type="PRINTS" id="PR00109">
    <property type="entry name" value="TYRKINASE"/>
</dbReference>
<proteinExistence type="predicted"/>
<dbReference type="Pfam" id="PF07714">
    <property type="entry name" value="PK_Tyr_Ser-Thr"/>
    <property type="match status" value="1"/>
</dbReference>
<dbReference type="Gene3D" id="3.30.200.20">
    <property type="entry name" value="Phosphorylase Kinase, domain 1"/>
    <property type="match status" value="1"/>
</dbReference>
<accession>A0ABN7TDK2</accession>
<dbReference type="Gene3D" id="1.10.510.10">
    <property type="entry name" value="Transferase(Phosphotransferase) domain 1"/>
    <property type="match status" value="1"/>
</dbReference>
<evidence type="ECO:0000256" key="4">
    <source>
        <dbReference type="ARBA" id="ARBA00022777"/>
    </source>
</evidence>
<keyword evidence="2" id="KW-0808">Transferase</keyword>
<keyword evidence="11" id="KW-1185">Reference proteome</keyword>
<dbReference type="PANTHER" id="PTHR44329:SF288">
    <property type="entry name" value="MITOGEN-ACTIVATED PROTEIN KINASE KINASE KINASE 20"/>
    <property type="match status" value="1"/>
</dbReference>
<evidence type="ECO:0000256" key="2">
    <source>
        <dbReference type="ARBA" id="ARBA00022679"/>
    </source>
</evidence>
<protein>
    <submittedName>
        <fullName evidence="10">Oidioi.mRNA.OKI2018_I69.chr2.g7627.t2.cds</fullName>
    </submittedName>
</protein>
<evidence type="ECO:0000256" key="7">
    <source>
        <dbReference type="SAM" id="Coils"/>
    </source>
</evidence>
<dbReference type="InterPro" id="IPR000719">
    <property type="entry name" value="Prot_kinase_dom"/>
</dbReference>
<feature type="compositionally biased region" description="Low complexity" evidence="8">
    <location>
        <begin position="861"/>
        <end position="870"/>
    </location>
</feature>
<evidence type="ECO:0000256" key="3">
    <source>
        <dbReference type="ARBA" id="ARBA00022741"/>
    </source>
</evidence>
<reference evidence="10 11" key="1">
    <citation type="submission" date="2021-04" db="EMBL/GenBank/DDBJ databases">
        <authorList>
            <person name="Bliznina A."/>
        </authorList>
    </citation>
    <scope>NUCLEOTIDE SEQUENCE [LARGE SCALE GENOMIC DNA]</scope>
</reference>
<dbReference type="InterPro" id="IPR011009">
    <property type="entry name" value="Kinase-like_dom_sf"/>
</dbReference>
<feature type="region of interest" description="Disordered" evidence="8">
    <location>
        <begin position="964"/>
        <end position="1135"/>
    </location>
</feature>
<organism evidence="10 11">
    <name type="scientific">Oikopleura dioica</name>
    <name type="common">Tunicate</name>
    <dbReference type="NCBI Taxonomy" id="34765"/>
    <lineage>
        <taxon>Eukaryota</taxon>
        <taxon>Metazoa</taxon>
        <taxon>Chordata</taxon>
        <taxon>Tunicata</taxon>
        <taxon>Appendicularia</taxon>
        <taxon>Copelata</taxon>
        <taxon>Oikopleuridae</taxon>
        <taxon>Oikopleura</taxon>
    </lineage>
</organism>